<dbReference type="SUPFAM" id="SSF51735">
    <property type="entry name" value="NAD(P)-binding Rossmann-fold domains"/>
    <property type="match status" value="1"/>
</dbReference>
<dbReference type="InterPro" id="IPR006139">
    <property type="entry name" value="D-isomer_2_OHA_DH_cat_dom"/>
</dbReference>
<evidence type="ECO:0000259" key="6">
    <source>
        <dbReference type="Pfam" id="PF02826"/>
    </source>
</evidence>
<evidence type="ECO:0000256" key="4">
    <source>
        <dbReference type="RuleBase" id="RU003719"/>
    </source>
</evidence>
<evidence type="ECO:0000259" key="5">
    <source>
        <dbReference type="Pfam" id="PF00389"/>
    </source>
</evidence>
<dbReference type="PROSITE" id="PS00065">
    <property type="entry name" value="D_2_HYDROXYACID_DH_1"/>
    <property type="match status" value="1"/>
</dbReference>
<dbReference type="Pfam" id="PF02826">
    <property type="entry name" value="2-Hacid_dh_C"/>
    <property type="match status" value="1"/>
</dbReference>
<sequence>MSLSLSGKCVRFMNVWPYRERFFKRTSLTLHKCVESRYCQRFTDRARAYMTTVLVLVENLDTYLPILENSGFQLIRAPTPEKRAEAIATHGQAISAVVTRGPLGFFAEEMDALPHLRIICVSGAGYEKVDLPAAKERGITVTNGAGVNADTVADHALALLLSLVRDIPQADASVRRSEWRKAVRPSMAGKRLGIIGLGAVGLAIAKRAAAFDIVIGYHNRKPRNECPYTWHATAQALAAESDFLVVATPGGNSTLHLVDAQVLEALGAEGFLVNIARASVVDTHALVNALQTEQIAGAALDVFDDEPNVPDVFKTLNNVVLTPHVGGLSPEASRDSVQKVNDNLLAFFSGQPVLTPVSE</sequence>
<evidence type="ECO:0000313" key="7">
    <source>
        <dbReference type="EMBL" id="KPZ07251.1"/>
    </source>
</evidence>
<dbReference type="SUPFAM" id="SSF52283">
    <property type="entry name" value="Formate/glycerate dehydrogenase catalytic domain-like"/>
    <property type="match status" value="1"/>
</dbReference>
<dbReference type="Pfam" id="PF00389">
    <property type="entry name" value="2-Hacid_dh"/>
    <property type="match status" value="1"/>
</dbReference>
<evidence type="ECO:0000313" key="8">
    <source>
        <dbReference type="Proteomes" id="UP000050523"/>
    </source>
</evidence>
<reference evidence="7 8" key="1">
    <citation type="submission" date="2015-09" db="EMBL/GenBank/DDBJ databases">
        <title>Genome announcement of multiple Pseudomonas syringae strains.</title>
        <authorList>
            <person name="Thakur S."/>
            <person name="Wang P.W."/>
            <person name="Gong Y."/>
            <person name="Weir B.S."/>
            <person name="Guttman D.S."/>
        </authorList>
    </citation>
    <scope>NUCLEOTIDE SEQUENCE [LARGE SCALE GENOMIC DNA]</scope>
    <source>
        <strain evidence="7 8">ICMP9151</strain>
    </source>
</reference>
<feature type="domain" description="D-isomer specific 2-hydroxyacid dehydrogenase catalytic" evidence="5">
    <location>
        <begin position="64"/>
        <end position="357"/>
    </location>
</feature>
<dbReference type="PANTHER" id="PTHR10996">
    <property type="entry name" value="2-HYDROXYACID DEHYDROGENASE-RELATED"/>
    <property type="match status" value="1"/>
</dbReference>
<gene>
    <name evidence="7" type="ORF">ALO43_00581</name>
</gene>
<dbReference type="GO" id="GO:0030267">
    <property type="term" value="F:glyoxylate reductase (NADPH) activity"/>
    <property type="evidence" value="ECO:0007669"/>
    <property type="project" value="TreeGrafter"/>
</dbReference>
<dbReference type="FunFam" id="3.40.50.720:FF:000213">
    <property type="entry name" value="Putative 2-hydroxyacid dehydrogenase"/>
    <property type="match status" value="1"/>
</dbReference>
<dbReference type="PANTHER" id="PTHR10996:SF178">
    <property type="entry name" value="2-HYDROXYACID DEHYDROGENASE YGL185C-RELATED"/>
    <property type="match status" value="1"/>
</dbReference>
<evidence type="ECO:0000256" key="1">
    <source>
        <dbReference type="ARBA" id="ARBA00022857"/>
    </source>
</evidence>
<organism evidence="7 8">
    <name type="scientific">Pseudomonas tremae</name>
    <dbReference type="NCBI Taxonomy" id="200454"/>
    <lineage>
        <taxon>Bacteria</taxon>
        <taxon>Pseudomonadati</taxon>
        <taxon>Pseudomonadota</taxon>
        <taxon>Gammaproteobacteria</taxon>
        <taxon>Pseudomonadales</taxon>
        <taxon>Pseudomonadaceae</taxon>
        <taxon>Pseudomonas</taxon>
    </lineage>
</organism>
<dbReference type="InterPro" id="IPR029752">
    <property type="entry name" value="D-isomer_DH_CS1"/>
</dbReference>
<dbReference type="EMBL" id="LJRO01000031">
    <property type="protein sequence ID" value="KPZ07251.1"/>
    <property type="molecule type" value="Genomic_DNA"/>
</dbReference>
<accession>A0AA40TXZ1</accession>
<dbReference type="Gene3D" id="3.40.50.720">
    <property type="entry name" value="NAD(P)-binding Rossmann-like Domain"/>
    <property type="match status" value="2"/>
</dbReference>
<dbReference type="InterPro" id="IPR036291">
    <property type="entry name" value="NAD(P)-bd_dom_sf"/>
</dbReference>
<dbReference type="InterPro" id="IPR006140">
    <property type="entry name" value="D-isomer_DH_NAD-bd"/>
</dbReference>
<keyword evidence="2 4" id="KW-0560">Oxidoreductase</keyword>
<dbReference type="InterPro" id="IPR050223">
    <property type="entry name" value="D-isomer_2-hydroxyacid_DH"/>
</dbReference>
<evidence type="ECO:0000256" key="3">
    <source>
        <dbReference type="ARBA" id="ARBA00023027"/>
    </source>
</evidence>
<name>A0AA40TXZ1_9PSED</name>
<dbReference type="GO" id="GO:0016618">
    <property type="term" value="F:hydroxypyruvate reductase [NAD(P)H] activity"/>
    <property type="evidence" value="ECO:0007669"/>
    <property type="project" value="TreeGrafter"/>
</dbReference>
<keyword evidence="3" id="KW-0520">NAD</keyword>
<comment type="caution">
    <text evidence="7">The sequence shown here is derived from an EMBL/GenBank/DDBJ whole genome shotgun (WGS) entry which is preliminary data.</text>
</comment>
<dbReference type="AlphaFoldDB" id="A0AA40TXZ1"/>
<dbReference type="GO" id="GO:0051287">
    <property type="term" value="F:NAD binding"/>
    <property type="evidence" value="ECO:0007669"/>
    <property type="project" value="InterPro"/>
</dbReference>
<feature type="domain" description="D-isomer specific 2-hydroxyacid dehydrogenase NAD-binding" evidence="6">
    <location>
        <begin position="157"/>
        <end position="326"/>
    </location>
</feature>
<dbReference type="Proteomes" id="UP000050523">
    <property type="component" value="Unassembled WGS sequence"/>
</dbReference>
<proteinExistence type="inferred from homology"/>
<dbReference type="CDD" id="cd12156">
    <property type="entry name" value="HPPR"/>
    <property type="match status" value="1"/>
</dbReference>
<dbReference type="GO" id="GO:0005829">
    <property type="term" value="C:cytosol"/>
    <property type="evidence" value="ECO:0007669"/>
    <property type="project" value="TreeGrafter"/>
</dbReference>
<keyword evidence="1" id="KW-0521">NADP</keyword>
<protein>
    <submittedName>
        <fullName evidence="7">D-isomer specific 2-hydroxyacid dehydrogenase family protein</fullName>
    </submittedName>
</protein>
<evidence type="ECO:0000256" key="2">
    <source>
        <dbReference type="ARBA" id="ARBA00023002"/>
    </source>
</evidence>
<comment type="similarity">
    <text evidence="4">Belongs to the D-isomer specific 2-hydroxyacid dehydrogenase family.</text>
</comment>